<evidence type="ECO:0000313" key="2">
    <source>
        <dbReference type="EMBL" id="TFD94176.1"/>
    </source>
</evidence>
<dbReference type="PROSITE" id="PS50042">
    <property type="entry name" value="CNMP_BINDING_3"/>
    <property type="match status" value="1"/>
</dbReference>
<organism evidence="2 3">
    <name type="scientific">Dysgonomonas capnocytophagoides</name>
    <dbReference type="NCBI Taxonomy" id="45254"/>
    <lineage>
        <taxon>Bacteria</taxon>
        <taxon>Pseudomonadati</taxon>
        <taxon>Bacteroidota</taxon>
        <taxon>Bacteroidia</taxon>
        <taxon>Bacteroidales</taxon>
        <taxon>Dysgonomonadaceae</taxon>
        <taxon>Dysgonomonas</taxon>
    </lineage>
</organism>
<dbReference type="Proteomes" id="UP000297861">
    <property type="component" value="Unassembled WGS sequence"/>
</dbReference>
<dbReference type="EMBL" id="SOML01000011">
    <property type="protein sequence ID" value="TFD94176.1"/>
    <property type="molecule type" value="Genomic_DNA"/>
</dbReference>
<dbReference type="AlphaFoldDB" id="A0A4Y8L1Y1"/>
<reference evidence="2 3" key="1">
    <citation type="submission" date="2019-03" db="EMBL/GenBank/DDBJ databases">
        <title>San Antonio Military Medical Center submission to MRSN (WRAIR), pending publication.</title>
        <authorList>
            <person name="Blyth D.M."/>
            <person name="Mccarthy S.L."/>
            <person name="Schall S.E."/>
            <person name="Stam J.A."/>
            <person name="Ong A.C."/>
            <person name="Mcgann P.T."/>
        </authorList>
    </citation>
    <scope>NUCLEOTIDE SEQUENCE [LARGE SCALE GENOMIC DNA]</scope>
    <source>
        <strain evidence="2 3">MRSN571793</strain>
    </source>
</reference>
<dbReference type="InterPro" id="IPR018490">
    <property type="entry name" value="cNMP-bd_dom_sf"/>
</dbReference>
<dbReference type="Pfam" id="PF00027">
    <property type="entry name" value="cNMP_binding"/>
    <property type="match status" value="1"/>
</dbReference>
<protein>
    <submittedName>
        <fullName evidence="2">Crp/Fnr family transcriptional regulator</fullName>
    </submittedName>
</protein>
<dbReference type="SUPFAM" id="SSF51206">
    <property type="entry name" value="cAMP-binding domain-like"/>
    <property type="match status" value="1"/>
</dbReference>
<proteinExistence type="predicted"/>
<accession>A0A4Y8L1Y1</accession>
<name>A0A4Y8L1Y1_9BACT</name>
<evidence type="ECO:0000259" key="1">
    <source>
        <dbReference type="PROSITE" id="PS50042"/>
    </source>
</evidence>
<keyword evidence="3" id="KW-1185">Reference proteome</keyword>
<sequence length="188" mass="22048">MKVFNEYLNLEGIDRIKQLFLENGTVEEYKKNSFFIQQGQLQKKAGFIPKGSFRYLRYTQQEKEQVVGYSFEDDFVTSYAAFQRQMPSAASAQAIKDSIVYSLTYDDLNTFFREQDFENLRAQIAEAFLSDIYGRMLSLYCDTPEQRYTQLLQRYPQIINEVNLKEIASFIKVAPETLSRIRKKISSL</sequence>
<feature type="domain" description="Cyclic nucleotide-binding" evidence="1">
    <location>
        <begin position="29"/>
        <end position="112"/>
    </location>
</feature>
<dbReference type="OrthoDB" id="1066708at2"/>
<dbReference type="InterPro" id="IPR000595">
    <property type="entry name" value="cNMP-bd_dom"/>
</dbReference>
<dbReference type="RefSeq" id="WP_026627192.1">
    <property type="nucleotide sequence ID" value="NZ_JBKUNW010000001.1"/>
</dbReference>
<gene>
    <name evidence="2" type="ORF">E2605_15565</name>
</gene>
<dbReference type="STRING" id="1121485.GCA_000426485_03396"/>
<dbReference type="Gene3D" id="2.60.120.10">
    <property type="entry name" value="Jelly Rolls"/>
    <property type="match status" value="1"/>
</dbReference>
<comment type="caution">
    <text evidence="2">The sequence shown here is derived from an EMBL/GenBank/DDBJ whole genome shotgun (WGS) entry which is preliminary data.</text>
</comment>
<evidence type="ECO:0000313" key="3">
    <source>
        <dbReference type="Proteomes" id="UP000297861"/>
    </source>
</evidence>
<dbReference type="CDD" id="cd00038">
    <property type="entry name" value="CAP_ED"/>
    <property type="match status" value="1"/>
</dbReference>
<dbReference type="InterPro" id="IPR014710">
    <property type="entry name" value="RmlC-like_jellyroll"/>
</dbReference>